<dbReference type="Proteomes" id="UP000499080">
    <property type="component" value="Unassembled WGS sequence"/>
</dbReference>
<dbReference type="EMBL" id="BGPR01012662">
    <property type="protein sequence ID" value="GBN57083.1"/>
    <property type="molecule type" value="Genomic_DNA"/>
</dbReference>
<sequence>MRMAWCHSTPFHFSTHPFRWIIHGRSSQTEIPSAMGHSDPLLHLLLPLKNANHRLLRFPLESVLLPMYIHRSHFSFYGPAVQIERLDIQTRWKSKLSTTPHQFS</sequence>
<evidence type="ECO:0000313" key="2">
    <source>
        <dbReference type="Proteomes" id="UP000499080"/>
    </source>
</evidence>
<organism evidence="1 2">
    <name type="scientific">Araneus ventricosus</name>
    <name type="common">Orbweaver spider</name>
    <name type="synonym">Epeira ventricosa</name>
    <dbReference type="NCBI Taxonomy" id="182803"/>
    <lineage>
        <taxon>Eukaryota</taxon>
        <taxon>Metazoa</taxon>
        <taxon>Ecdysozoa</taxon>
        <taxon>Arthropoda</taxon>
        <taxon>Chelicerata</taxon>
        <taxon>Arachnida</taxon>
        <taxon>Araneae</taxon>
        <taxon>Araneomorphae</taxon>
        <taxon>Entelegynae</taxon>
        <taxon>Araneoidea</taxon>
        <taxon>Araneidae</taxon>
        <taxon>Araneus</taxon>
    </lineage>
</organism>
<comment type="caution">
    <text evidence="1">The sequence shown here is derived from an EMBL/GenBank/DDBJ whole genome shotgun (WGS) entry which is preliminary data.</text>
</comment>
<keyword evidence="2" id="KW-1185">Reference proteome</keyword>
<evidence type="ECO:0000313" key="1">
    <source>
        <dbReference type="EMBL" id="GBN57083.1"/>
    </source>
</evidence>
<dbReference type="AlphaFoldDB" id="A0A4Y2Q1R2"/>
<gene>
    <name evidence="1" type="ORF">AVEN_235107_1</name>
</gene>
<proteinExistence type="predicted"/>
<name>A0A4Y2Q1R2_ARAVE</name>
<protein>
    <submittedName>
        <fullName evidence="1">Uncharacterized protein</fullName>
    </submittedName>
</protein>
<accession>A0A4Y2Q1R2</accession>
<reference evidence="1 2" key="1">
    <citation type="journal article" date="2019" name="Sci. Rep.">
        <title>Orb-weaving spider Araneus ventricosus genome elucidates the spidroin gene catalogue.</title>
        <authorList>
            <person name="Kono N."/>
            <person name="Nakamura H."/>
            <person name="Ohtoshi R."/>
            <person name="Moran D.A.P."/>
            <person name="Shinohara A."/>
            <person name="Yoshida Y."/>
            <person name="Fujiwara M."/>
            <person name="Mori M."/>
            <person name="Tomita M."/>
            <person name="Arakawa K."/>
        </authorList>
    </citation>
    <scope>NUCLEOTIDE SEQUENCE [LARGE SCALE GENOMIC DNA]</scope>
</reference>